<evidence type="ECO:0000313" key="4">
    <source>
        <dbReference type="Proteomes" id="UP000000445"/>
    </source>
</evidence>
<dbReference type="STRING" id="309803.CTN_1859"/>
<keyword evidence="1" id="KW-0472">Membrane</keyword>
<organism evidence="3 4">
    <name type="scientific">Thermotoga neapolitana (strain ATCC 49049 / DSM 4359 / NBRC 107923 / NS-E)</name>
    <dbReference type="NCBI Taxonomy" id="309803"/>
    <lineage>
        <taxon>Bacteria</taxon>
        <taxon>Thermotogati</taxon>
        <taxon>Thermotogota</taxon>
        <taxon>Thermotogae</taxon>
        <taxon>Thermotogales</taxon>
        <taxon>Thermotogaceae</taxon>
        <taxon>Thermotoga</taxon>
    </lineage>
</organism>
<sequence>MIPPSLVSIILRSKFVFRTTFVFYFQCKIETGGEIMRKLLPIFLVLAATVMAGNYVLVVYSEPLSQVFINGNYVGTVDVTGQMVLTLNSSGKFVITVKKAWYVPFEGEVIITSPGEFVVFANLREAGALRVFSNVYPVEVFAEGRYIGKVYSVKDVLYVPAGTVTLTFKAEGYREKTVTVQISPRGERTLNIYLEEKVLELNLKIEPQKFSPNGDWYEDQTTFYVYLSKPANLSIEVLDDQGRVVWSKRLMGSEGTNKIIWNGKGVPDGRYRVRVTATTESEVQSVEQEVIIDRSEYTYFKELFIGSTLLVVLLLLLVH</sequence>
<name>B9KAQ2_THENN</name>
<dbReference type="Pfam" id="PF13860">
    <property type="entry name" value="FlgD_ig"/>
    <property type="match status" value="1"/>
</dbReference>
<dbReference type="InterPro" id="IPR025965">
    <property type="entry name" value="FlgD/Vpr_Ig-like"/>
</dbReference>
<dbReference type="Proteomes" id="UP000000445">
    <property type="component" value="Chromosome"/>
</dbReference>
<accession>B9KAQ2</accession>
<feature type="domain" description="FlgD/Vpr Ig-like" evidence="2">
    <location>
        <begin position="219"/>
        <end position="280"/>
    </location>
</feature>
<dbReference type="KEGG" id="tna:CTN_1859"/>
<proteinExistence type="predicted"/>
<keyword evidence="1" id="KW-1133">Transmembrane helix</keyword>
<feature type="transmembrane region" description="Helical" evidence="1">
    <location>
        <begin position="39"/>
        <end position="60"/>
    </location>
</feature>
<dbReference type="Gene3D" id="2.60.40.4070">
    <property type="match status" value="1"/>
</dbReference>
<dbReference type="EMBL" id="CP000916">
    <property type="protein sequence ID" value="ACM24034.1"/>
    <property type="molecule type" value="Genomic_DNA"/>
</dbReference>
<reference evidence="3 4" key="1">
    <citation type="journal article" date="2009" name="Biosci. Biotechnol. Biochem.">
        <title>WeGAS: a web-based microbial genome annotation system.</title>
        <authorList>
            <person name="Lee D."/>
            <person name="Seo H."/>
            <person name="Park C."/>
            <person name="Park K."/>
        </authorList>
    </citation>
    <scope>NUCLEOTIDE SEQUENCE [LARGE SCALE GENOMIC DNA]</scope>
    <source>
        <strain evidence="4">ATCC 49049 / DSM 4359 / NBRC 107923 / NS-E</strain>
    </source>
</reference>
<dbReference type="AlphaFoldDB" id="B9KAQ2"/>
<evidence type="ECO:0000313" key="3">
    <source>
        <dbReference type="EMBL" id="ACM24034.1"/>
    </source>
</evidence>
<keyword evidence="1" id="KW-0812">Transmembrane</keyword>
<dbReference type="HOGENOM" id="CLU_959310_0_0_0"/>
<evidence type="ECO:0000256" key="1">
    <source>
        <dbReference type="SAM" id="Phobius"/>
    </source>
</evidence>
<protein>
    <recommendedName>
        <fullName evidence="2">FlgD/Vpr Ig-like domain-containing protein</fullName>
    </recommendedName>
</protein>
<dbReference type="eggNOG" id="ENOG5032X3A">
    <property type="taxonomic scope" value="Bacteria"/>
</dbReference>
<evidence type="ECO:0000259" key="2">
    <source>
        <dbReference type="Pfam" id="PF13860"/>
    </source>
</evidence>
<keyword evidence="4" id="KW-1185">Reference proteome</keyword>
<gene>
    <name evidence="3" type="ordered locus">CTN_1859</name>
</gene>